<proteinExistence type="predicted"/>
<evidence type="ECO:0000256" key="3">
    <source>
        <dbReference type="ARBA" id="ARBA00022448"/>
    </source>
</evidence>
<evidence type="ECO:0000313" key="10">
    <source>
        <dbReference type="Proteomes" id="UP001497744"/>
    </source>
</evidence>
<dbReference type="Proteomes" id="UP001497744">
    <property type="component" value="Unassembled WGS sequence"/>
</dbReference>
<accession>A0AAV4LQ01</accession>
<dbReference type="GeneID" id="94193175"/>
<dbReference type="PANTHER" id="PTHR10997">
    <property type="entry name" value="IMPORTIN-7, 8, 11"/>
    <property type="match status" value="1"/>
</dbReference>
<keyword evidence="10" id="KW-1185">Reference proteome</keyword>
<dbReference type="PANTHER" id="PTHR10997:SF18">
    <property type="entry name" value="D-IMPORTIN 7_RANBP7"/>
    <property type="match status" value="1"/>
</dbReference>
<comment type="subcellular location">
    <subcellularLocation>
        <location evidence="2">Cytoplasm</location>
    </subcellularLocation>
    <subcellularLocation>
        <location evidence="1">Nucleus</location>
    </subcellularLocation>
</comment>
<comment type="caution">
    <text evidence="9">The sequence shown here is derived from an EMBL/GenBank/DDBJ whole genome shotgun (WGS) entry which is preliminary data.</text>
</comment>
<evidence type="ECO:0000256" key="6">
    <source>
        <dbReference type="ARBA" id="ARBA00023242"/>
    </source>
</evidence>
<dbReference type="GO" id="GO:0006606">
    <property type="term" value="P:protein import into nucleus"/>
    <property type="evidence" value="ECO:0007669"/>
    <property type="project" value="TreeGrafter"/>
</dbReference>
<dbReference type="AlphaFoldDB" id="A0AAV4LQ01"/>
<name>A0AAV4LQ01_BABCB</name>
<evidence type="ECO:0000256" key="4">
    <source>
        <dbReference type="ARBA" id="ARBA00022490"/>
    </source>
</evidence>
<dbReference type="GO" id="GO:0005829">
    <property type="term" value="C:cytosol"/>
    <property type="evidence" value="ECO:0007669"/>
    <property type="project" value="TreeGrafter"/>
</dbReference>
<evidence type="ECO:0000256" key="5">
    <source>
        <dbReference type="ARBA" id="ARBA00022927"/>
    </source>
</evidence>
<dbReference type="Gene3D" id="1.25.10.10">
    <property type="entry name" value="Leucine-rich Repeat Variant"/>
    <property type="match status" value="1"/>
</dbReference>
<sequence>MSADNSLSLEALHGALEGSLSPDHKVRKQSEDYLLKITTIKGAIPLLFSFISADRVDSAIRLAGAVKLKNLVLSQWRKTDGLCAEDRAALWGNIYDAVLVVGPGNDAIRRQCFETLRHIVFNASRGDVSPIVQRIKTDIEQRSNGDTLLCALKVLRKLMYRYEYHSSSLTEEVNALVDTFFGQLLKVAQDASKAGMDSPDAATCIHHVLKIYFSMGLLTTPTTKTVENTLQAWMALVQFVLDNPVPWNKLYTPGEHTMLPYAELSDEEEARLRMMPRFKCFKWALQILTKYMSKQVPRKTEEEDGKKHYVRYIKDGYAVEFAKKLVILMQAETTGNAVFTNYLHHKMWTYLKYALAFPQVYTASIQPCASVIVQMLFRTFACGVNDEQRYVEDPESYMQSCPEITFQLQSLRGTAADFIKDACKIRKADFAPIVIAAAKQVFGDRGNSVPEVYGVMCLIGHTARGVLQNSKRTKGKSSAKITDVPDEQLLDGEALVAAYVVPALASSDKWLRMRSAWLCGRIVMSTRAWRDSQTLLKLYSMLLEMIGDQEILVSVMATGAVLGFFHSSDETLQSTIVKYLPHLLQSLFKLMERIELETVISTLDEIVAKYSVEVLPFGAQIAENVCNALWNSLSANGTADSNGDDNSDEQVLARWSMIQTLTSIVKLVASTDAKDMTARDCEMFAKIVQKTATLISTLYENLDLDRLMEFVDDLALMLGYLAKITHKIVGFAGEEKTATMGVRFADMWKLLELFLRAIANYHAIDEDEGEENPMVIVDLSVVRDPVRSLLAYAPSGFTFEVAVQLYTLCQRASSGDDTQQAERLLADMFEVSINSRACDRILEVAAKELAQTVVADYTAITETPMYFKSRIRYIAVLLTYSCGENPPLKSITNLETLIRVLMLVSPGGRSKYMRKLYLLCFSSLMQVGVLSCEGESIASAIDELLLDESGVMEEGGMGYEVDGSGDDDDDDDEDEYDYASDSDDYDTDDDYYDESYDDEDFDDGCSPLDGANVLQMSQRVLAGKPAL</sequence>
<organism evidence="9 10">
    <name type="scientific">Babesia caballi</name>
    <dbReference type="NCBI Taxonomy" id="5871"/>
    <lineage>
        <taxon>Eukaryota</taxon>
        <taxon>Sar</taxon>
        <taxon>Alveolata</taxon>
        <taxon>Apicomplexa</taxon>
        <taxon>Aconoidasida</taxon>
        <taxon>Piroplasmida</taxon>
        <taxon>Babesiidae</taxon>
        <taxon>Babesia</taxon>
    </lineage>
</organism>
<dbReference type="PROSITE" id="PS50166">
    <property type="entry name" value="IMPORTIN_B_NT"/>
    <property type="match status" value="1"/>
</dbReference>
<dbReference type="RefSeq" id="XP_067713763.1">
    <property type="nucleotide sequence ID" value="XM_067857662.1"/>
</dbReference>
<reference evidence="9 10" key="1">
    <citation type="submission" date="2021-06" db="EMBL/GenBank/DDBJ databases">
        <title>Genome sequence of Babesia caballi.</title>
        <authorList>
            <person name="Yamagishi J."/>
            <person name="Kidaka T."/>
            <person name="Ochi A."/>
        </authorList>
    </citation>
    <scope>NUCLEOTIDE SEQUENCE [LARGE SCALE GENOMIC DNA]</scope>
    <source>
        <strain evidence="9">USDA-D6B2</strain>
    </source>
</reference>
<dbReference type="GO" id="GO:0005635">
    <property type="term" value="C:nuclear envelope"/>
    <property type="evidence" value="ECO:0007669"/>
    <property type="project" value="TreeGrafter"/>
</dbReference>
<keyword evidence="4" id="KW-0963">Cytoplasm</keyword>
<protein>
    <submittedName>
        <fullName evidence="9">Importin-beta N-terminal domain-containing protein</fullName>
    </submittedName>
</protein>
<feature type="domain" description="Importin N-terminal" evidence="8">
    <location>
        <begin position="30"/>
        <end position="100"/>
    </location>
</feature>
<evidence type="ECO:0000313" key="9">
    <source>
        <dbReference type="EMBL" id="GIX61692.1"/>
    </source>
</evidence>
<dbReference type="GO" id="GO:0031267">
    <property type="term" value="F:small GTPase binding"/>
    <property type="evidence" value="ECO:0007669"/>
    <property type="project" value="InterPro"/>
</dbReference>
<dbReference type="SUPFAM" id="SSF48371">
    <property type="entry name" value="ARM repeat"/>
    <property type="match status" value="1"/>
</dbReference>
<keyword evidence="3" id="KW-0813">Transport</keyword>
<dbReference type="EMBL" id="BPLF01000001">
    <property type="protein sequence ID" value="GIX61692.1"/>
    <property type="molecule type" value="Genomic_DNA"/>
</dbReference>
<evidence type="ECO:0000259" key="8">
    <source>
        <dbReference type="PROSITE" id="PS50166"/>
    </source>
</evidence>
<dbReference type="InterPro" id="IPR001494">
    <property type="entry name" value="Importin-beta_N"/>
</dbReference>
<dbReference type="InterPro" id="IPR016024">
    <property type="entry name" value="ARM-type_fold"/>
</dbReference>
<evidence type="ECO:0000256" key="1">
    <source>
        <dbReference type="ARBA" id="ARBA00004123"/>
    </source>
</evidence>
<keyword evidence="5" id="KW-0653">Protein transport</keyword>
<gene>
    <name evidence="9" type="ORF">BcabD6B2_11270</name>
</gene>
<keyword evidence="6" id="KW-0539">Nucleus</keyword>
<feature type="compositionally biased region" description="Acidic residues" evidence="7">
    <location>
        <begin position="963"/>
        <end position="1003"/>
    </location>
</feature>
<dbReference type="InterPro" id="IPR011989">
    <property type="entry name" value="ARM-like"/>
</dbReference>
<feature type="region of interest" description="Disordered" evidence="7">
    <location>
        <begin position="956"/>
        <end position="1008"/>
    </location>
</feature>
<evidence type="ECO:0000256" key="2">
    <source>
        <dbReference type="ARBA" id="ARBA00004496"/>
    </source>
</evidence>
<evidence type="ECO:0000256" key="7">
    <source>
        <dbReference type="SAM" id="MobiDB-lite"/>
    </source>
</evidence>